<proteinExistence type="predicted"/>
<dbReference type="InterPro" id="IPR015943">
    <property type="entry name" value="WD40/YVTN_repeat-like_dom_sf"/>
</dbReference>
<evidence type="ECO:0008006" key="3">
    <source>
        <dbReference type="Google" id="ProtNLM"/>
    </source>
</evidence>
<name>A0A6I4HUN7_9SPHI</name>
<dbReference type="AlphaFoldDB" id="A0A6I4HUN7"/>
<evidence type="ECO:0000313" key="2">
    <source>
        <dbReference type="Proteomes" id="UP000429232"/>
    </source>
</evidence>
<accession>A0A6I4HUN7</accession>
<gene>
    <name evidence="1" type="ORF">GO620_001465</name>
</gene>
<evidence type="ECO:0000313" key="1">
    <source>
        <dbReference type="EMBL" id="QQL50147.1"/>
    </source>
</evidence>
<sequence length="110" mass="11750">MCVAGKPSFVTVLNQNNTISSFVSDNPSLTLTPVQGQPFATGMRGAVSMSLNPSKNAAFLVALQGSEFSALDYNSETNIFRTKQGYPNDISQYPSYIVTSANGKNVYVTA</sequence>
<dbReference type="Gene3D" id="2.130.10.10">
    <property type="entry name" value="YVTN repeat-like/Quinoprotein amine dehydrogenase"/>
    <property type="match status" value="1"/>
</dbReference>
<dbReference type="KEGG" id="mgik:GO620_001465"/>
<reference evidence="1 2" key="1">
    <citation type="submission" date="2020-12" db="EMBL/GenBank/DDBJ databases">
        <title>HMF7856_wgs.fasta genome submission.</title>
        <authorList>
            <person name="Kang H."/>
            <person name="Kim H."/>
            <person name="Joh K."/>
        </authorList>
    </citation>
    <scope>NUCLEOTIDE SEQUENCE [LARGE SCALE GENOMIC DNA]</scope>
    <source>
        <strain evidence="1 2">HMF7856</strain>
    </source>
</reference>
<dbReference type="Proteomes" id="UP000429232">
    <property type="component" value="Chromosome"/>
</dbReference>
<protein>
    <recommendedName>
        <fullName evidence="3">Lactonase family protein with 7-bladed beta-propeller</fullName>
    </recommendedName>
</protein>
<dbReference type="EMBL" id="CP066775">
    <property type="protein sequence ID" value="QQL50147.1"/>
    <property type="molecule type" value="Genomic_DNA"/>
</dbReference>
<organism evidence="1 2">
    <name type="scientific">Mucilaginibacter ginkgonis</name>
    <dbReference type="NCBI Taxonomy" id="2682091"/>
    <lineage>
        <taxon>Bacteria</taxon>
        <taxon>Pseudomonadati</taxon>
        <taxon>Bacteroidota</taxon>
        <taxon>Sphingobacteriia</taxon>
        <taxon>Sphingobacteriales</taxon>
        <taxon>Sphingobacteriaceae</taxon>
        <taxon>Mucilaginibacter</taxon>
    </lineage>
</organism>
<keyword evidence="2" id="KW-1185">Reference proteome</keyword>
<dbReference type="RefSeq" id="WP_157522967.1">
    <property type="nucleotide sequence ID" value="NZ_CP066775.1"/>
</dbReference>